<dbReference type="GO" id="GO:0006364">
    <property type="term" value="P:rRNA processing"/>
    <property type="evidence" value="ECO:0007669"/>
    <property type="project" value="InterPro"/>
</dbReference>
<keyword evidence="4" id="KW-1185">Reference proteome</keyword>
<reference evidence="3" key="2">
    <citation type="submission" date="2020-12" db="EMBL/GenBank/DDBJ databases">
        <title>New Spironucleus salmonicida genome in near-complete chromosomes.</title>
        <authorList>
            <person name="Xu F."/>
            <person name="Kurt Z."/>
            <person name="Jimenez-Gonzalez A."/>
            <person name="Astvaldsson A."/>
            <person name="Andersson J.O."/>
            <person name="Svard S.G."/>
        </authorList>
    </citation>
    <scope>NUCLEOTIDE SEQUENCE</scope>
    <source>
        <strain evidence="3">ATCC 50377</strain>
    </source>
</reference>
<dbReference type="Pfam" id="PF00400">
    <property type="entry name" value="WD40"/>
    <property type="match status" value="1"/>
</dbReference>
<dbReference type="InterPro" id="IPR044285">
    <property type="entry name" value="PWP1"/>
</dbReference>
<evidence type="ECO:0000313" key="3">
    <source>
        <dbReference type="EMBL" id="KAH0571463.1"/>
    </source>
</evidence>
<dbReference type="PANTHER" id="PTHR14091:SF0">
    <property type="entry name" value="PERIODIC TRYPTOPHAN PROTEIN 1 HOMOLOG"/>
    <property type="match status" value="1"/>
</dbReference>
<dbReference type="PROSITE" id="PS50294">
    <property type="entry name" value="WD_REPEATS_REGION"/>
    <property type="match status" value="1"/>
</dbReference>
<evidence type="ECO:0000313" key="2">
    <source>
        <dbReference type="EMBL" id="EST49452.1"/>
    </source>
</evidence>
<accession>V6LXT8</accession>
<dbReference type="InterPro" id="IPR015943">
    <property type="entry name" value="WD40/YVTN_repeat-like_dom_sf"/>
</dbReference>
<feature type="repeat" description="WD" evidence="1">
    <location>
        <begin position="191"/>
        <end position="232"/>
    </location>
</feature>
<dbReference type="PANTHER" id="PTHR14091">
    <property type="entry name" value="PERIODIC TRYPTOPHAN PROTEIN 1"/>
    <property type="match status" value="1"/>
</dbReference>
<name>V6LXT8_9EUKA</name>
<dbReference type="EMBL" id="AUWU02000006">
    <property type="protein sequence ID" value="KAH0571463.1"/>
    <property type="molecule type" value="Genomic_DNA"/>
</dbReference>
<gene>
    <name evidence="2" type="ORF">SS50377_10200</name>
    <name evidence="3" type="ORF">SS50377_25648</name>
</gene>
<dbReference type="OrthoDB" id="270624at2759"/>
<dbReference type="VEuPathDB" id="GiardiaDB:SS50377_25648"/>
<keyword evidence="1" id="KW-0853">WD repeat</keyword>
<dbReference type="SUPFAM" id="SSF50978">
    <property type="entry name" value="WD40 repeat-like"/>
    <property type="match status" value="1"/>
</dbReference>
<dbReference type="EMBL" id="KI545950">
    <property type="protein sequence ID" value="EST49452.1"/>
    <property type="molecule type" value="Genomic_DNA"/>
</dbReference>
<evidence type="ECO:0000256" key="1">
    <source>
        <dbReference type="PROSITE-ProRule" id="PRU00221"/>
    </source>
</evidence>
<dbReference type="GO" id="GO:0005634">
    <property type="term" value="C:nucleus"/>
    <property type="evidence" value="ECO:0007669"/>
    <property type="project" value="TreeGrafter"/>
</dbReference>
<dbReference type="PROSITE" id="PS50082">
    <property type="entry name" value="WD_REPEATS_2"/>
    <property type="match status" value="1"/>
</dbReference>
<evidence type="ECO:0000313" key="4">
    <source>
        <dbReference type="Proteomes" id="UP000018208"/>
    </source>
</evidence>
<dbReference type="InterPro" id="IPR036322">
    <property type="entry name" value="WD40_repeat_dom_sf"/>
</dbReference>
<dbReference type="InterPro" id="IPR001680">
    <property type="entry name" value="WD40_rpt"/>
</dbReference>
<reference evidence="2 3" key="1">
    <citation type="journal article" date="2014" name="PLoS Genet.">
        <title>The Genome of Spironucleus salmonicida Highlights a Fish Pathogen Adapted to Fluctuating Environments.</title>
        <authorList>
            <person name="Xu F."/>
            <person name="Jerlstrom-Hultqvist J."/>
            <person name="Einarsson E."/>
            <person name="Astvaldsson A."/>
            <person name="Svard S.G."/>
            <person name="Andersson J.O."/>
        </authorList>
    </citation>
    <scope>NUCLEOTIDE SEQUENCE</scope>
    <source>
        <strain evidence="3">ATCC 50377</strain>
    </source>
</reference>
<dbReference type="SMART" id="SM00320">
    <property type="entry name" value="WD40"/>
    <property type="match status" value="4"/>
</dbReference>
<protein>
    <submittedName>
        <fullName evidence="2">Periodic tryptophan protein</fullName>
    </submittedName>
    <submittedName>
        <fullName evidence="3">WD40 repeat protein</fullName>
    </submittedName>
</protein>
<dbReference type="Proteomes" id="UP000018208">
    <property type="component" value="Unassembled WGS sequence"/>
</dbReference>
<dbReference type="Gene3D" id="2.130.10.10">
    <property type="entry name" value="YVTN repeat-like/Quinoprotein amine dehydrogenase"/>
    <property type="match status" value="2"/>
</dbReference>
<proteinExistence type="predicted"/>
<dbReference type="AlphaFoldDB" id="V6LXT8"/>
<organism evidence="2">
    <name type="scientific">Spironucleus salmonicida</name>
    <dbReference type="NCBI Taxonomy" id="348837"/>
    <lineage>
        <taxon>Eukaryota</taxon>
        <taxon>Metamonada</taxon>
        <taxon>Diplomonadida</taxon>
        <taxon>Hexamitidae</taxon>
        <taxon>Hexamitinae</taxon>
        <taxon>Spironucleus</taxon>
    </lineage>
</organism>
<sequence length="440" mass="49593">MISSLTLIDLPLRQKPQAYKATTQDRINLNTLKQEELVHEQVVLPELVKQENIDVNEESSSENHQQFQNCAEQFDDSDSDMDGFEYTKNDNVFVTCRSAELGYVDVMVFNRRGDFFLHHNYQLHYLPLSSVPVGFNPYTKETGNFVAISGTTNEIELFDLDVLDSIQPDLVLGGNKVVKNKKGKRVELQRPGSHNGSVLSLTWSKLHPNILVSAGEDTIKVWDLSTQKLVSNIESHDGVVSQVRFHAEISQIMLSCGLSDRKIIIHNFANDTHTVIYTSDVDFEQCEWYGNSVIFTTEDGKIGIVNVEKCELVSIFQCFQEQKSKPLTALAIHPSGNIVIVGSPEVKEVAILLVKDGQFQLHSLHQTGQVFSALFMPGYDSYACTLGHENGNISLFQVYSRIGVENISSFVDKPEMFMEMKDLKVFVEQDDNDDNDNVEQ</sequence>